<proteinExistence type="predicted"/>
<organism evidence="1 2">
    <name type="scientific">Tanacetum coccineum</name>
    <dbReference type="NCBI Taxonomy" id="301880"/>
    <lineage>
        <taxon>Eukaryota</taxon>
        <taxon>Viridiplantae</taxon>
        <taxon>Streptophyta</taxon>
        <taxon>Embryophyta</taxon>
        <taxon>Tracheophyta</taxon>
        <taxon>Spermatophyta</taxon>
        <taxon>Magnoliopsida</taxon>
        <taxon>eudicotyledons</taxon>
        <taxon>Gunneridae</taxon>
        <taxon>Pentapetalae</taxon>
        <taxon>asterids</taxon>
        <taxon>campanulids</taxon>
        <taxon>Asterales</taxon>
        <taxon>Asteraceae</taxon>
        <taxon>Asteroideae</taxon>
        <taxon>Anthemideae</taxon>
        <taxon>Anthemidinae</taxon>
        <taxon>Tanacetum</taxon>
    </lineage>
</organism>
<keyword evidence="2" id="KW-1185">Reference proteome</keyword>
<reference evidence="1" key="2">
    <citation type="submission" date="2022-01" db="EMBL/GenBank/DDBJ databases">
        <authorList>
            <person name="Yamashiro T."/>
            <person name="Shiraishi A."/>
            <person name="Satake H."/>
            <person name="Nakayama K."/>
        </authorList>
    </citation>
    <scope>NUCLEOTIDE SEQUENCE</scope>
</reference>
<evidence type="ECO:0000313" key="1">
    <source>
        <dbReference type="EMBL" id="GJS88677.1"/>
    </source>
</evidence>
<gene>
    <name evidence="1" type="ORF">Tco_0771313</name>
</gene>
<sequence>MLDPSPEFIGHWGRFGDLELPIVYTDWAFCKAVRKAHSASSSLSDQEARFSPMVLSRIRFFKPRFDTSTCHLFVDEYAWRDGVTHESMPLITNEVTTRGKLQRTANHGVGTFSYGLFSSGADMIGCEVRAPIVDQDFKVKFWSIYCFDLGVGCGSLSKFALKSRNGPLRIIVELGFICWTIRSSQPRKESASSRSMESQYPPNGVRVEERRYNNLESIIRRNFALAIISVTTKNFLESIPHKPYQ</sequence>
<comment type="caution">
    <text evidence="1">The sequence shown here is derived from an EMBL/GenBank/DDBJ whole genome shotgun (WGS) entry which is preliminary data.</text>
</comment>
<accession>A0ABQ4ZI91</accession>
<dbReference type="Proteomes" id="UP001151760">
    <property type="component" value="Unassembled WGS sequence"/>
</dbReference>
<reference evidence="1" key="1">
    <citation type="journal article" date="2022" name="Int. J. Mol. Sci.">
        <title>Draft Genome of Tanacetum Coccineum: Genomic Comparison of Closely Related Tanacetum-Family Plants.</title>
        <authorList>
            <person name="Yamashiro T."/>
            <person name="Shiraishi A."/>
            <person name="Nakayama K."/>
            <person name="Satake H."/>
        </authorList>
    </citation>
    <scope>NUCLEOTIDE SEQUENCE</scope>
</reference>
<name>A0ABQ4ZI91_9ASTR</name>
<evidence type="ECO:0000313" key="2">
    <source>
        <dbReference type="Proteomes" id="UP001151760"/>
    </source>
</evidence>
<protein>
    <submittedName>
        <fullName evidence="1">Uncharacterized protein</fullName>
    </submittedName>
</protein>
<dbReference type="EMBL" id="BQNB010011291">
    <property type="protein sequence ID" value="GJS88677.1"/>
    <property type="molecule type" value="Genomic_DNA"/>
</dbReference>